<dbReference type="GeneID" id="73803637"/>
<dbReference type="InterPro" id="IPR018594">
    <property type="entry name" value="DUF2023"/>
</dbReference>
<proteinExistence type="predicted"/>
<dbReference type="Gene3D" id="3.30.2190.10">
    <property type="entry name" value="PG1857-like"/>
    <property type="match status" value="1"/>
</dbReference>
<sequence length="122" mass="14119">MSAGDFSRYDNMKMLLHHIYEFRKGVRDLVLCTLCPTCAGLLIERLRSQGIDYLLQPVTEQKVNLYFGKRSCLDAVQTFVDKPLNKLTPEEDFMLGIMLGYDISMQCERYCKRKFHLSGLIA</sequence>
<dbReference type="RefSeq" id="WP_022460253.1">
    <property type="nucleotide sequence ID" value="NZ_BAAFKT010000005.1"/>
</dbReference>
<organism evidence="2 3">
    <name type="scientific">Alistipes putredinis</name>
    <dbReference type="NCBI Taxonomy" id="28117"/>
    <lineage>
        <taxon>Bacteria</taxon>
        <taxon>Pseudomonadati</taxon>
        <taxon>Bacteroidota</taxon>
        <taxon>Bacteroidia</taxon>
        <taxon>Bacteroidales</taxon>
        <taxon>Rikenellaceae</taxon>
        <taxon>Alistipes</taxon>
    </lineage>
</organism>
<dbReference type="AlphaFoldDB" id="A0A1Q6F648"/>
<dbReference type="STRING" id="28117.BHV66_06780"/>
<dbReference type="Pfam" id="PF09633">
    <property type="entry name" value="DUF2023"/>
    <property type="match status" value="1"/>
</dbReference>
<dbReference type="Proteomes" id="UP000187417">
    <property type="component" value="Unassembled WGS sequence"/>
</dbReference>
<protein>
    <recommendedName>
        <fullName evidence="1">DUF2023 domain-containing protein</fullName>
    </recommendedName>
</protein>
<accession>A0A1Q6F648</accession>
<name>A0A1Q6F648_9BACT</name>
<evidence type="ECO:0000313" key="3">
    <source>
        <dbReference type="Proteomes" id="UP000187417"/>
    </source>
</evidence>
<evidence type="ECO:0000259" key="1">
    <source>
        <dbReference type="Pfam" id="PF09633"/>
    </source>
</evidence>
<dbReference type="InterPro" id="IPR036780">
    <property type="entry name" value="PG1857-like_sf"/>
</dbReference>
<feature type="domain" description="DUF2023" evidence="1">
    <location>
        <begin position="13"/>
        <end position="113"/>
    </location>
</feature>
<gene>
    <name evidence="2" type="ORF">BHV66_06780</name>
</gene>
<comment type="caution">
    <text evidence="2">The sequence shown here is derived from an EMBL/GenBank/DDBJ whole genome shotgun (WGS) entry which is preliminary data.</text>
</comment>
<evidence type="ECO:0000313" key="2">
    <source>
        <dbReference type="EMBL" id="OKY94142.1"/>
    </source>
</evidence>
<dbReference type="EMBL" id="MNQH01000030">
    <property type="protein sequence ID" value="OKY94142.1"/>
    <property type="molecule type" value="Genomic_DNA"/>
</dbReference>
<reference evidence="2 3" key="1">
    <citation type="journal article" date="2016" name="Nat. Biotechnol.">
        <title>Measurement of bacterial replication rates in microbial communities.</title>
        <authorList>
            <person name="Brown C.T."/>
            <person name="Olm M.R."/>
            <person name="Thomas B.C."/>
            <person name="Banfield J.F."/>
        </authorList>
    </citation>
    <scope>NUCLEOTIDE SEQUENCE [LARGE SCALE GENOMIC DNA]</scope>
    <source>
        <strain evidence="2">CAG:67_53_122</strain>
    </source>
</reference>
<dbReference type="SUPFAM" id="SSF160448">
    <property type="entry name" value="PG1857-like"/>
    <property type="match status" value="1"/>
</dbReference>